<dbReference type="PATRIC" id="fig|1214101.3.peg.3837"/>
<name>K4R624_STRDJ</name>
<proteinExistence type="predicted"/>
<protein>
    <submittedName>
        <fullName evidence="2">Uncharacterized protein</fullName>
    </submittedName>
</protein>
<feature type="region of interest" description="Disordered" evidence="1">
    <location>
        <begin position="1"/>
        <end position="24"/>
    </location>
</feature>
<accession>K4R624</accession>
<organism evidence="2 3">
    <name type="scientific">Streptomyces davaonensis (strain DSM 101723 / JCM 4913 / KCC S-0913 / 768)</name>
    <dbReference type="NCBI Taxonomy" id="1214101"/>
    <lineage>
        <taxon>Bacteria</taxon>
        <taxon>Bacillati</taxon>
        <taxon>Actinomycetota</taxon>
        <taxon>Actinomycetes</taxon>
        <taxon>Kitasatosporales</taxon>
        <taxon>Streptomycetaceae</taxon>
        <taxon>Streptomyces</taxon>
    </lineage>
</organism>
<gene>
    <name evidence="2" type="ORF">BN159_3780</name>
</gene>
<dbReference type="AlphaFoldDB" id="K4R624"/>
<evidence type="ECO:0000256" key="1">
    <source>
        <dbReference type="SAM" id="MobiDB-lite"/>
    </source>
</evidence>
<dbReference type="RefSeq" id="WP_015658518.1">
    <property type="nucleotide sequence ID" value="NC_020504.1"/>
</dbReference>
<dbReference type="KEGG" id="sdv:BN159_3780"/>
<keyword evidence="3" id="KW-1185">Reference proteome</keyword>
<reference evidence="2 3" key="1">
    <citation type="journal article" date="2012" name="J. Bacteriol.">
        <title>Genome sequence of the bacterium Streptomyces davawensis JCM 4913 and heterologous production of the unique antibiotic roseoflavin.</title>
        <authorList>
            <person name="Jankowitsch F."/>
            <person name="Schwarz J."/>
            <person name="Ruckert C."/>
            <person name="Gust B."/>
            <person name="Szczepanowski R."/>
            <person name="Blom J."/>
            <person name="Pelzer S."/>
            <person name="Kalinowski J."/>
            <person name="Mack M."/>
        </authorList>
    </citation>
    <scope>NUCLEOTIDE SEQUENCE [LARGE SCALE GENOMIC DNA]</scope>
    <source>
        <strain evidence="3">DSM 101723 / JCM 4913 / KCC S-0913 / 768</strain>
    </source>
</reference>
<dbReference type="EMBL" id="HE971709">
    <property type="protein sequence ID" value="CCK28159.1"/>
    <property type="molecule type" value="Genomic_DNA"/>
</dbReference>
<evidence type="ECO:0000313" key="3">
    <source>
        <dbReference type="Proteomes" id="UP000008043"/>
    </source>
</evidence>
<dbReference type="Proteomes" id="UP000008043">
    <property type="component" value="Chromosome"/>
</dbReference>
<sequence>MLNDPQAPPITRRLGKPPRQRGSFTAETCPDLFELSDGNFAVIGTEATAELDPYLPSDAARADYERIVVITRETLINAKRDIPDA</sequence>
<dbReference type="eggNOG" id="ENOG50344V5">
    <property type="taxonomic scope" value="Bacteria"/>
</dbReference>
<evidence type="ECO:0000313" key="2">
    <source>
        <dbReference type="EMBL" id="CCK28159.1"/>
    </source>
</evidence>
<dbReference type="HOGENOM" id="CLU_157310_1_0_11"/>